<reference evidence="4 5" key="1">
    <citation type="submission" date="2020-07" db="EMBL/GenBank/DDBJ databases">
        <title>Sequencing the genomes of 1000 actinobacteria strains.</title>
        <authorList>
            <person name="Klenk H.-P."/>
        </authorList>
    </citation>
    <scope>NUCLEOTIDE SEQUENCE [LARGE SCALE GENOMIC DNA]</scope>
    <source>
        <strain evidence="4 5">DSM 103833</strain>
    </source>
</reference>
<dbReference type="InterPro" id="IPR000383">
    <property type="entry name" value="Xaa-Pro-like_dom"/>
</dbReference>
<keyword evidence="1" id="KW-0378">Hydrolase</keyword>
<dbReference type="RefSeq" id="WP_179666363.1">
    <property type="nucleotide sequence ID" value="NZ_JACCFP010000001.1"/>
</dbReference>
<dbReference type="Pfam" id="PF08530">
    <property type="entry name" value="PepX_C"/>
    <property type="match status" value="1"/>
</dbReference>
<comment type="caution">
    <text evidence="4">The sequence shown here is derived from an EMBL/GenBank/DDBJ whole genome shotgun (WGS) entry which is preliminary data.</text>
</comment>
<dbReference type="PROSITE" id="PS51318">
    <property type="entry name" value="TAT"/>
    <property type="match status" value="1"/>
</dbReference>
<keyword evidence="5" id="KW-1185">Reference proteome</keyword>
<dbReference type="InterPro" id="IPR006311">
    <property type="entry name" value="TAT_signal"/>
</dbReference>
<feature type="domain" description="Xaa-Pro dipeptidyl-peptidase C-terminal" evidence="3">
    <location>
        <begin position="293"/>
        <end position="554"/>
    </location>
</feature>
<dbReference type="Gene3D" id="3.40.50.1820">
    <property type="entry name" value="alpha/beta hydrolase"/>
    <property type="match status" value="1"/>
</dbReference>
<dbReference type="InterPro" id="IPR029058">
    <property type="entry name" value="AB_hydrolase_fold"/>
</dbReference>
<organism evidence="4 5">
    <name type="scientific">Nocardioides thalensis</name>
    <dbReference type="NCBI Taxonomy" id="1914755"/>
    <lineage>
        <taxon>Bacteria</taxon>
        <taxon>Bacillati</taxon>
        <taxon>Actinomycetota</taxon>
        <taxon>Actinomycetes</taxon>
        <taxon>Propionibacteriales</taxon>
        <taxon>Nocardioidaceae</taxon>
        <taxon>Nocardioides</taxon>
    </lineage>
</organism>
<dbReference type="InterPro" id="IPR005674">
    <property type="entry name" value="CocE/Ser_esterase"/>
</dbReference>
<dbReference type="Pfam" id="PF02129">
    <property type="entry name" value="Peptidase_S15"/>
    <property type="match status" value="1"/>
</dbReference>
<evidence type="ECO:0000313" key="4">
    <source>
        <dbReference type="EMBL" id="NYI99750.1"/>
    </source>
</evidence>
<feature type="chain" id="PRO_5032918115" description="Xaa-Pro dipeptidyl-peptidase C-terminal domain-containing protein" evidence="2">
    <location>
        <begin position="31"/>
        <end position="566"/>
    </location>
</feature>
<gene>
    <name evidence="4" type="ORF">HNR19_000449</name>
</gene>
<dbReference type="InterPro" id="IPR008979">
    <property type="entry name" value="Galactose-bd-like_sf"/>
</dbReference>
<dbReference type="Proteomes" id="UP000530424">
    <property type="component" value="Unassembled WGS sequence"/>
</dbReference>
<feature type="signal peptide" evidence="2">
    <location>
        <begin position="1"/>
        <end position="30"/>
    </location>
</feature>
<dbReference type="SUPFAM" id="SSF53474">
    <property type="entry name" value="alpha/beta-Hydrolases"/>
    <property type="match status" value="1"/>
</dbReference>
<dbReference type="NCBIfam" id="TIGR00976">
    <property type="entry name" value="CocE_NonD"/>
    <property type="match status" value="1"/>
</dbReference>
<keyword evidence="2" id="KW-0732">Signal</keyword>
<dbReference type="Gene3D" id="2.60.120.260">
    <property type="entry name" value="Galactose-binding domain-like"/>
    <property type="match status" value="1"/>
</dbReference>
<dbReference type="SMART" id="SM00939">
    <property type="entry name" value="PepX_C"/>
    <property type="match status" value="1"/>
</dbReference>
<evidence type="ECO:0000313" key="5">
    <source>
        <dbReference type="Proteomes" id="UP000530424"/>
    </source>
</evidence>
<dbReference type="SUPFAM" id="SSF49785">
    <property type="entry name" value="Galactose-binding domain-like"/>
    <property type="match status" value="1"/>
</dbReference>
<accession>A0A853BXR7</accession>
<evidence type="ECO:0000256" key="2">
    <source>
        <dbReference type="SAM" id="SignalP"/>
    </source>
</evidence>
<evidence type="ECO:0000259" key="3">
    <source>
        <dbReference type="SMART" id="SM00939"/>
    </source>
</evidence>
<proteinExistence type="predicted"/>
<name>A0A853BXR7_9ACTN</name>
<protein>
    <recommendedName>
        <fullName evidence="3">Xaa-Pro dipeptidyl-peptidase C-terminal domain-containing protein</fullName>
    </recommendedName>
</protein>
<dbReference type="InterPro" id="IPR013736">
    <property type="entry name" value="Xaa-Pro_dipept_C"/>
</dbReference>
<evidence type="ECO:0000256" key="1">
    <source>
        <dbReference type="ARBA" id="ARBA00022801"/>
    </source>
</evidence>
<dbReference type="EMBL" id="JACCFP010000001">
    <property type="protein sequence ID" value="NYI99750.1"/>
    <property type="molecule type" value="Genomic_DNA"/>
</dbReference>
<sequence length="566" mass="59120">MSGRRIFVGALAAGLTVAVLALVAPPSARADDPAPVVHDGFTTSDGVTLRTTLTSPGPVVARPTVVEFSPYGNGSESFSFGPDYNYLLVQIRGTGSSTGSFDALGPRTQRDVVEVLEWACTQPFSDGRLAVAGFSASAIMLFNSWHQHLPCVEAAVTRSGTHELYRDLLVPGGVQNLLPGAGVLALIGAPLLLQGGDRVTDPGSAVDALAGMFTTGVNAGLAHPSLDAWWQERGWRGDANDIPVLLVNGFFDVESRGAFEAYRALREDGAHLLMAGGHDGTPAGTDGGAAEARAWLDHHVRGVDNGVDEHPRVQLLMSRGDRAGYLAGDVVRRAGADWPLPGTEWVPLHLGPRSLTTEPAAARTQSYLTVPSIPTMTDVPNAAIVGSAGLDGLTGALPLLSQENLAGLTGLTFTTPPLVQGVDLAGPLSLELPLSTTTPGSAIWAVLSDVAPDGRSHPLTVGRLSTSYPGIVAERSLVDGSGAVVQPYGDYARPSPARPLQWRDYRVELWPVGNRFEAGHRIRLTLVGSSLASPLTLPALHSVRLGGADGARLLAPVLPGGALQFR</sequence>
<dbReference type="GO" id="GO:0008239">
    <property type="term" value="F:dipeptidyl-peptidase activity"/>
    <property type="evidence" value="ECO:0007669"/>
    <property type="project" value="InterPro"/>
</dbReference>
<dbReference type="AlphaFoldDB" id="A0A853BXR7"/>